<proteinExistence type="predicted"/>
<sequence>MEVISTKQNSIFVDMDCLFESENLNDNVNKDLLKNSVLKTHIIPDLNSLRLDKYVTAIGVQDTGMNTSKMVVETTRNDKLCINNQRSNVQSSNNIPSLKSKTIPVKNYIENAAEGFKEGYKFLYRNKEDLLNDLNHKFADYQYRKLLRPTSHYTQILSMSYHPRFLMNEMNRRLFLLFISDDVYDRTIERIEYDALLNNDIPLHTGMLNNTDLYVNSKMVIKNHLNVSPLDAFKEKLDCLNN</sequence>
<dbReference type="Proteomes" id="UP000194911">
    <property type="component" value="Unassembled WGS sequence"/>
</dbReference>
<feature type="domain" description="Lantibiotic biosynthesis protein dehydration" evidence="1">
    <location>
        <begin position="3"/>
        <end position="205"/>
    </location>
</feature>
<gene>
    <name evidence="2" type="ORF">BK749_15840</name>
</gene>
<evidence type="ECO:0000313" key="3">
    <source>
        <dbReference type="Proteomes" id="UP000194911"/>
    </source>
</evidence>
<dbReference type="InterPro" id="IPR025410">
    <property type="entry name" value="Lant_dehyd"/>
</dbReference>
<evidence type="ECO:0000313" key="2">
    <source>
        <dbReference type="EMBL" id="OTY74263.1"/>
    </source>
</evidence>
<dbReference type="Pfam" id="PF13575">
    <property type="entry name" value="DUF4135"/>
    <property type="match status" value="1"/>
</dbReference>
<accession>A0A243CV04</accession>
<organism evidence="2 3">
    <name type="scientific">Bacillus thuringiensis serovar vazensis</name>
    <dbReference type="NCBI Taxonomy" id="180867"/>
    <lineage>
        <taxon>Bacteria</taxon>
        <taxon>Bacillati</taxon>
        <taxon>Bacillota</taxon>
        <taxon>Bacilli</taxon>
        <taxon>Bacillales</taxon>
        <taxon>Bacillaceae</taxon>
        <taxon>Bacillus</taxon>
        <taxon>Bacillus cereus group</taxon>
    </lineage>
</organism>
<dbReference type="AlphaFoldDB" id="A0A243CV04"/>
<name>A0A243CV04_BACTU</name>
<evidence type="ECO:0000259" key="1">
    <source>
        <dbReference type="Pfam" id="PF13575"/>
    </source>
</evidence>
<comment type="caution">
    <text evidence="2">The sequence shown here is derived from an EMBL/GenBank/DDBJ whole genome shotgun (WGS) entry which is preliminary data.</text>
</comment>
<reference evidence="2 3" key="1">
    <citation type="submission" date="2016-10" db="EMBL/GenBank/DDBJ databases">
        <title>Comparative genomics of Bacillus thuringiensis reveals a path to pathogens against multiple invertebrate hosts.</title>
        <authorList>
            <person name="Zheng J."/>
            <person name="Gao Q."/>
            <person name="Liu H."/>
            <person name="Peng D."/>
            <person name="Ruan L."/>
            <person name="Sun M."/>
        </authorList>
    </citation>
    <scope>NUCLEOTIDE SEQUENCE [LARGE SCALE GENOMIC DNA]</scope>
    <source>
        <strain evidence="2">BGSC 4CE1</strain>
    </source>
</reference>
<dbReference type="EMBL" id="NFDQ01000067">
    <property type="protein sequence ID" value="OTY74263.1"/>
    <property type="molecule type" value="Genomic_DNA"/>
</dbReference>
<protein>
    <recommendedName>
        <fullName evidence="1">Lantibiotic biosynthesis protein dehydration domain-containing protein</fullName>
    </recommendedName>
</protein>